<proteinExistence type="predicted"/>
<dbReference type="Pfam" id="PF00132">
    <property type="entry name" value="Hexapep"/>
    <property type="match status" value="2"/>
</dbReference>
<dbReference type="PANTHER" id="PTHR13061">
    <property type="entry name" value="DYNACTIN SUBUNIT P25"/>
    <property type="match status" value="1"/>
</dbReference>
<dbReference type="Proteomes" id="UP001479933">
    <property type="component" value="Chromosome"/>
</dbReference>
<name>A0ABZ2TYB0_9ACTN</name>
<protein>
    <submittedName>
        <fullName evidence="1">Gamma carbonic anhydrase family protein</fullName>
    </submittedName>
</protein>
<evidence type="ECO:0000313" key="2">
    <source>
        <dbReference type="Proteomes" id="UP001479933"/>
    </source>
</evidence>
<reference evidence="1 2" key="1">
    <citation type="journal article" date="2023" name="Virus Evol.">
        <title>Computational host range prediction-The good, the bad, and the ugly.</title>
        <authorList>
            <person name="Howell A.A."/>
            <person name="Versoza C.J."/>
            <person name="Pfeifer S.P."/>
        </authorList>
    </citation>
    <scope>NUCLEOTIDE SEQUENCE [LARGE SCALE GENOMIC DNA]</scope>
    <source>
        <strain evidence="1 2">1610/1b</strain>
    </source>
</reference>
<dbReference type="InterPro" id="IPR011004">
    <property type="entry name" value="Trimer_LpxA-like_sf"/>
</dbReference>
<evidence type="ECO:0000313" key="1">
    <source>
        <dbReference type="EMBL" id="WYY06347.1"/>
    </source>
</evidence>
<dbReference type="InterPro" id="IPR047324">
    <property type="entry name" value="LbH_gamma_CA-like"/>
</dbReference>
<accession>A0ABZ2TYB0</accession>
<dbReference type="Gene3D" id="2.160.10.10">
    <property type="entry name" value="Hexapeptide repeat proteins"/>
    <property type="match status" value="1"/>
</dbReference>
<gene>
    <name evidence="1" type="ORF">RVF87_14885</name>
</gene>
<dbReference type="InterPro" id="IPR001451">
    <property type="entry name" value="Hexapep"/>
</dbReference>
<dbReference type="SUPFAM" id="SSF51161">
    <property type="entry name" value="Trimeric LpxA-like enzymes"/>
    <property type="match status" value="1"/>
</dbReference>
<dbReference type="CDD" id="cd04645">
    <property type="entry name" value="LbH_gamma_CA_like"/>
    <property type="match status" value="1"/>
</dbReference>
<keyword evidence="2" id="KW-1185">Reference proteome</keyword>
<organism evidence="1 2">
    <name type="scientific">Gordonia hydrophobica</name>
    <dbReference type="NCBI Taxonomy" id="40516"/>
    <lineage>
        <taxon>Bacteria</taxon>
        <taxon>Bacillati</taxon>
        <taxon>Actinomycetota</taxon>
        <taxon>Actinomycetes</taxon>
        <taxon>Mycobacteriales</taxon>
        <taxon>Gordoniaceae</taxon>
        <taxon>Gordonia</taxon>
    </lineage>
</organism>
<dbReference type="InterPro" id="IPR050484">
    <property type="entry name" value="Transf_Hexapept/Carb_Anhydrase"/>
</dbReference>
<sequence length="189" mass="20057">MTCYSLDGVAPTIHPTAYVHPDAVLIGDVTIGEDASVWPNAVLRADFGSITVGKRTSIQDGTVLHTTEEWPTVIGDDCVVGHNTHLEGCTVEDRCLIGSGSVTLNRAVVRTGGVVGAQALITEDFEVPPGGVALGVPAKIVRITEGGTPWIDYGVGEYQSARRRYPGGLREVPLEHCRSDITPPDPETK</sequence>
<dbReference type="EMBL" id="CP136137">
    <property type="protein sequence ID" value="WYY06347.1"/>
    <property type="molecule type" value="Genomic_DNA"/>
</dbReference>
<dbReference type="PANTHER" id="PTHR13061:SF29">
    <property type="entry name" value="GAMMA CARBONIC ANHYDRASE-LIKE 1, MITOCHONDRIAL-RELATED"/>
    <property type="match status" value="1"/>
</dbReference>
<dbReference type="RefSeq" id="WP_066162402.1">
    <property type="nucleotide sequence ID" value="NZ_CP136137.1"/>
</dbReference>